<dbReference type="GeneID" id="25980292"/>
<evidence type="ECO:0000313" key="3">
    <source>
        <dbReference type="EMBL" id="EFX06496.1"/>
    </source>
</evidence>
<keyword evidence="2" id="KW-1133">Transmembrane helix</keyword>
<dbReference type="RefSeq" id="XP_014175978.1">
    <property type="nucleotide sequence ID" value="XM_014320503.1"/>
</dbReference>
<evidence type="ECO:0000256" key="1">
    <source>
        <dbReference type="SAM" id="MobiDB-lite"/>
    </source>
</evidence>
<keyword evidence="2" id="KW-0812">Transmembrane</keyword>
<evidence type="ECO:0000256" key="2">
    <source>
        <dbReference type="SAM" id="Phobius"/>
    </source>
</evidence>
<dbReference type="InParanoid" id="F0X793"/>
<keyword evidence="4" id="KW-1185">Reference proteome</keyword>
<name>F0X793_GROCL</name>
<evidence type="ECO:0000313" key="4">
    <source>
        <dbReference type="Proteomes" id="UP000007796"/>
    </source>
</evidence>
<dbReference type="eggNOG" id="ENOG502SUQ0">
    <property type="taxonomic scope" value="Eukaryota"/>
</dbReference>
<sequence>MSSATAATTTACAGLYNSPAHDASCAIPAGGNHTEIMSACCNGADVVSYYDDCGLYCLAEGQTVQDLILCLYNKGAGWSDVFCSGSSNGTATGTTALPTGAGASVVVGTATSTTKTGTKTGTTTGTVSSSSSTSSSAASSTRPQAIVSTLGIAVGTLLFSVAAVAVQQV</sequence>
<reference evidence="3 4" key="1">
    <citation type="journal article" date="2011" name="Proc. Natl. Acad. Sci. U.S.A.">
        <title>Genome and transcriptome analyses of the mountain pine beetle-fungal symbiont Grosmannia clavigera, a lodgepole pine pathogen.</title>
        <authorList>
            <person name="DiGuistini S."/>
            <person name="Wang Y."/>
            <person name="Liao N.Y."/>
            <person name="Taylor G."/>
            <person name="Tanguay P."/>
            <person name="Feau N."/>
            <person name="Henrissat B."/>
            <person name="Chan S.K."/>
            <person name="Hesse-Orce U."/>
            <person name="Alamouti S.M."/>
            <person name="Tsui C.K.M."/>
            <person name="Docking R.T."/>
            <person name="Levasseur A."/>
            <person name="Haridas S."/>
            <person name="Robertson G."/>
            <person name="Birol I."/>
            <person name="Holt R.A."/>
            <person name="Marra M.A."/>
            <person name="Hamelin R.C."/>
            <person name="Hirst M."/>
            <person name="Jones S.J.M."/>
            <person name="Bohlmann J."/>
            <person name="Breuil C."/>
        </authorList>
    </citation>
    <scope>NUCLEOTIDE SEQUENCE [LARGE SCALE GENOMIC DNA]</scope>
    <source>
        <strain evidence="4">kw1407 / UAMH 11150</strain>
    </source>
</reference>
<dbReference type="Proteomes" id="UP000007796">
    <property type="component" value="Unassembled WGS sequence"/>
</dbReference>
<dbReference type="AlphaFoldDB" id="F0X793"/>
<dbReference type="OrthoDB" id="3520229at2759"/>
<feature type="region of interest" description="Disordered" evidence="1">
    <location>
        <begin position="113"/>
        <end position="138"/>
    </location>
</feature>
<keyword evidence="2" id="KW-0472">Membrane</keyword>
<dbReference type="EMBL" id="GL629729">
    <property type="protein sequence ID" value="EFX06496.1"/>
    <property type="molecule type" value="Genomic_DNA"/>
</dbReference>
<dbReference type="STRING" id="655863.F0X793"/>
<accession>F0X793</accession>
<feature type="transmembrane region" description="Helical" evidence="2">
    <location>
        <begin position="145"/>
        <end position="166"/>
    </location>
</feature>
<protein>
    <submittedName>
        <fullName evidence="3">Uncharacterized protein</fullName>
    </submittedName>
</protein>
<dbReference type="HOGENOM" id="CLU_108553_1_0_1"/>
<organism evidence="4">
    <name type="scientific">Grosmannia clavigera (strain kw1407 / UAMH 11150)</name>
    <name type="common">Blue stain fungus</name>
    <name type="synonym">Graphiocladiella clavigera</name>
    <dbReference type="NCBI Taxonomy" id="655863"/>
    <lineage>
        <taxon>Eukaryota</taxon>
        <taxon>Fungi</taxon>
        <taxon>Dikarya</taxon>
        <taxon>Ascomycota</taxon>
        <taxon>Pezizomycotina</taxon>
        <taxon>Sordariomycetes</taxon>
        <taxon>Sordariomycetidae</taxon>
        <taxon>Ophiostomatales</taxon>
        <taxon>Ophiostomataceae</taxon>
        <taxon>Leptographium</taxon>
    </lineage>
</organism>
<proteinExistence type="predicted"/>
<gene>
    <name evidence="3" type="ORF">CMQ_6817</name>
</gene>